<dbReference type="EMBL" id="FNRJ01000013">
    <property type="protein sequence ID" value="SEB02711.1"/>
    <property type="molecule type" value="Genomic_DNA"/>
</dbReference>
<dbReference type="Proteomes" id="UP000242469">
    <property type="component" value="Unassembled WGS sequence"/>
</dbReference>
<organism evidence="4 5">
    <name type="scientific">Marinobacterium iners DSM 11526</name>
    <dbReference type="NCBI Taxonomy" id="1122198"/>
    <lineage>
        <taxon>Bacteria</taxon>
        <taxon>Pseudomonadati</taxon>
        <taxon>Pseudomonadota</taxon>
        <taxon>Gammaproteobacteria</taxon>
        <taxon>Oceanospirillales</taxon>
        <taxon>Oceanospirillaceae</taxon>
        <taxon>Marinobacterium</taxon>
    </lineage>
</organism>
<dbReference type="InterPro" id="IPR001867">
    <property type="entry name" value="OmpR/PhoB-type_DNA-bd"/>
</dbReference>
<dbReference type="Gene3D" id="1.10.10.10">
    <property type="entry name" value="Winged helix-like DNA-binding domain superfamily/Winged helix DNA-binding domain"/>
    <property type="match status" value="1"/>
</dbReference>
<accession>A0A1H4G047</accession>
<evidence type="ECO:0000256" key="2">
    <source>
        <dbReference type="PROSITE-ProRule" id="PRU01091"/>
    </source>
</evidence>
<dbReference type="PROSITE" id="PS51755">
    <property type="entry name" value="OMPR_PHOB"/>
    <property type="match status" value="1"/>
</dbReference>
<feature type="DNA-binding region" description="OmpR/PhoB-type" evidence="2">
    <location>
        <begin position="171"/>
        <end position="272"/>
    </location>
</feature>
<sequence>MRKQEELQKSTKTDQDCAIQRERIKGKFAMTITIRSGECMKIIIFSDVPAMAICDQIETDFCVRPECVITGKVDSILLKKYQALLDTRESLVILISSAGYKDSMESVLGIRSCSSVPIILAANNLSRADEYILRNAGVDDFHEGLEYDTFFCLQIRSAKRWIDRFGNHDEKNNIRFGNWVFQKNMSVVVSPDRRSFRISQKEYRFLELLLKRQGDIITRSEISRYVFKREWDPTDKSIDVLVSRLRCRFRKEKQYQGPAIENVRGVGYTLILN</sequence>
<evidence type="ECO:0000313" key="5">
    <source>
        <dbReference type="Proteomes" id="UP000242469"/>
    </source>
</evidence>
<name>A0A1H4G047_9GAMM</name>
<dbReference type="Pfam" id="PF00486">
    <property type="entry name" value="Trans_reg_C"/>
    <property type="match status" value="1"/>
</dbReference>
<evidence type="ECO:0000256" key="1">
    <source>
        <dbReference type="ARBA" id="ARBA00023125"/>
    </source>
</evidence>
<dbReference type="GO" id="GO:0006355">
    <property type="term" value="P:regulation of DNA-templated transcription"/>
    <property type="evidence" value="ECO:0007669"/>
    <property type="project" value="InterPro"/>
</dbReference>
<dbReference type="SMART" id="SM00862">
    <property type="entry name" value="Trans_reg_C"/>
    <property type="match status" value="1"/>
</dbReference>
<dbReference type="STRING" id="1122198.SAMN02745729_11387"/>
<dbReference type="CDD" id="cd00383">
    <property type="entry name" value="trans_reg_C"/>
    <property type="match status" value="1"/>
</dbReference>
<dbReference type="InterPro" id="IPR016032">
    <property type="entry name" value="Sig_transdc_resp-reg_C-effctor"/>
</dbReference>
<protein>
    <submittedName>
        <fullName evidence="4">DNA-binding response regulator, OmpR family, contains REC and winged-helix (WHTH) domain</fullName>
    </submittedName>
</protein>
<dbReference type="SUPFAM" id="SSF46894">
    <property type="entry name" value="C-terminal effector domain of the bipartite response regulators"/>
    <property type="match status" value="1"/>
</dbReference>
<reference evidence="5" key="1">
    <citation type="submission" date="2016-10" db="EMBL/GenBank/DDBJ databases">
        <authorList>
            <person name="Varghese N."/>
            <person name="Submissions S."/>
        </authorList>
    </citation>
    <scope>NUCLEOTIDE SEQUENCE [LARGE SCALE GENOMIC DNA]</scope>
    <source>
        <strain evidence="5">DSM 11526</strain>
    </source>
</reference>
<evidence type="ECO:0000259" key="3">
    <source>
        <dbReference type="PROSITE" id="PS51755"/>
    </source>
</evidence>
<dbReference type="OrthoDB" id="9802426at2"/>
<feature type="domain" description="OmpR/PhoB-type" evidence="3">
    <location>
        <begin position="171"/>
        <end position="272"/>
    </location>
</feature>
<dbReference type="GO" id="GO:0003677">
    <property type="term" value="F:DNA binding"/>
    <property type="evidence" value="ECO:0007669"/>
    <property type="project" value="UniProtKB-UniRule"/>
</dbReference>
<keyword evidence="1 2" id="KW-0238">DNA-binding</keyword>
<gene>
    <name evidence="4" type="ORF">SAMN02745729_11387</name>
</gene>
<evidence type="ECO:0000313" key="4">
    <source>
        <dbReference type="EMBL" id="SEB02711.1"/>
    </source>
</evidence>
<dbReference type="InterPro" id="IPR036388">
    <property type="entry name" value="WH-like_DNA-bd_sf"/>
</dbReference>
<proteinExistence type="predicted"/>
<dbReference type="AlphaFoldDB" id="A0A1H4G047"/>
<dbReference type="GO" id="GO:0000160">
    <property type="term" value="P:phosphorelay signal transduction system"/>
    <property type="evidence" value="ECO:0007669"/>
    <property type="project" value="InterPro"/>
</dbReference>
<keyword evidence="5" id="KW-1185">Reference proteome</keyword>
<dbReference type="RefSeq" id="WP_091827327.1">
    <property type="nucleotide sequence ID" value="NZ_FNRJ01000013.1"/>
</dbReference>